<accession>A0A4S2KIK2</accession>
<comment type="caution">
    <text evidence="2">The sequence shown here is derived from an EMBL/GenBank/DDBJ whole genome shotgun (WGS) entry which is preliminary data.</text>
</comment>
<name>A0A4S2KIK2_9HYME</name>
<organism evidence="2 3">
    <name type="scientific">Temnothorax longispinosus</name>
    <dbReference type="NCBI Taxonomy" id="300112"/>
    <lineage>
        <taxon>Eukaryota</taxon>
        <taxon>Metazoa</taxon>
        <taxon>Ecdysozoa</taxon>
        <taxon>Arthropoda</taxon>
        <taxon>Hexapoda</taxon>
        <taxon>Insecta</taxon>
        <taxon>Pterygota</taxon>
        <taxon>Neoptera</taxon>
        <taxon>Endopterygota</taxon>
        <taxon>Hymenoptera</taxon>
        <taxon>Apocrita</taxon>
        <taxon>Aculeata</taxon>
        <taxon>Formicoidea</taxon>
        <taxon>Formicidae</taxon>
        <taxon>Myrmicinae</taxon>
        <taxon>Temnothorax</taxon>
    </lineage>
</organism>
<dbReference type="AlphaFoldDB" id="A0A4S2KIK2"/>
<sequence>MKGACRLQATSQPSKRQTERSRAFTGFLFPARSNICGSERGERGKENIIRRTMYTKGTSPPFFEVSPTNVIFNVRLKL</sequence>
<evidence type="ECO:0000256" key="1">
    <source>
        <dbReference type="SAM" id="MobiDB-lite"/>
    </source>
</evidence>
<evidence type="ECO:0000313" key="3">
    <source>
        <dbReference type="Proteomes" id="UP000310200"/>
    </source>
</evidence>
<feature type="region of interest" description="Disordered" evidence="1">
    <location>
        <begin position="1"/>
        <end position="22"/>
    </location>
</feature>
<reference evidence="2 3" key="1">
    <citation type="journal article" date="2019" name="Philos. Trans. R. Soc. Lond., B, Biol. Sci.">
        <title>Ant behaviour and brain gene expression of defending hosts depend on the ecological success of the intruding social parasite.</title>
        <authorList>
            <person name="Kaur R."/>
            <person name="Stoldt M."/>
            <person name="Jongepier E."/>
            <person name="Feldmeyer B."/>
            <person name="Menzel F."/>
            <person name="Bornberg-Bauer E."/>
            <person name="Foitzik S."/>
        </authorList>
    </citation>
    <scope>NUCLEOTIDE SEQUENCE [LARGE SCALE GENOMIC DNA]</scope>
    <source>
        <tissue evidence="2">Whole body</tissue>
    </source>
</reference>
<protein>
    <submittedName>
        <fullName evidence="2">Uncharacterized protein</fullName>
    </submittedName>
</protein>
<evidence type="ECO:0000313" key="2">
    <source>
        <dbReference type="EMBL" id="TGZ49371.1"/>
    </source>
</evidence>
<dbReference type="Proteomes" id="UP000310200">
    <property type="component" value="Unassembled WGS sequence"/>
</dbReference>
<gene>
    <name evidence="2" type="ORF">DBV15_05013</name>
</gene>
<keyword evidence="3" id="KW-1185">Reference proteome</keyword>
<proteinExistence type="predicted"/>
<dbReference type="EMBL" id="QBLH01002148">
    <property type="protein sequence ID" value="TGZ49371.1"/>
    <property type="molecule type" value="Genomic_DNA"/>
</dbReference>